<protein>
    <submittedName>
        <fullName evidence="1">Uncharacterized protein</fullName>
    </submittedName>
</protein>
<dbReference type="AlphaFoldDB" id="A0AAV1YP34"/>
<dbReference type="EMBL" id="CAXHTB010000026">
    <property type="protein sequence ID" value="CAL0335146.1"/>
    <property type="molecule type" value="Genomic_DNA"/>
</dbReference>
<sequence length="77" mass="8477">MVAMDGSRLDSSNFGLHLNIGVTQKDSGIVFFGDVTLEHQFLVLVLTVYPYLSHTPQVGWVMVFMKGYIGAITTSPQ</sequence>
<dbReference type="Proteomes" id="UP001497480">
    <property type="component" value="Unassembled WGS sequence"/>
</dbReference>
<gene>
    <name evidence="1" type="ORF">LLUT_LOCUS36206</name>
</gene>
<reference evidence="1 2" key="1">
    <citation type="submission" date="2024-03" db="EMBL/GenBank/DDBJ databases">
        <authorList>
            <person name="Martinez-Hernandez J."/>
        </authorList>
    </citation>
    <scope>NUCLEOTIDE SEQUENCE [LARGE SCALE GENOMIC DNA]</scope>
</reference>
<accession>A0AAV1YP34</accession>
<comment type="caution">
    <text evidence="1">The sequence shown here is derived from an EMBL/GenBank/DDBJ whole genome shotgun (WGS) entry which is preliminary data.</text>
</comment>
<organism evidence="1 2">
    <name type="scientific">Lupinus luteus</name>
    <name type="common">European yellow lupine</name>
    <dbReference type="NCBI Taxonomy" id="3873"/>
    <lineage>
        <taxon>Eukaryota</taxon>
        <taxon>Viridiplantae</taxon>
        <taxon>Streptophyta</taxon>
        <taxon>Embryophyta</taxon>
        <taxon>Tracheophyta</taxon>
        <taxon>Spermatophyta</taxon>
        <taxon>Magnoliopsida</taxon>
        <taxon>eudicotyledons</taxon>
        <taxon>Gunneridae</taxon>
        <taxon>Pentapetalae</taxon>
        <taxon>rosids</taxon>
        <taxon>fabids</taxon>
        <taxon>Fabales</taxon>
        <taxon>Fabaceae</taxon>
        <taxon>Papilionoideae</taxon>
        <taxon>50 kb inversion clade</taxon>
        <taxon>genistoids sensu lato</taxon>
        <taxon>core genistoids</taxon>
        <taxon>Genisteae</taxon>
        <taxon>Lupinus</taxon>
    </lineage>
</organism>
<evidence type="ECO:0000313" key="2">
    <source>
        <dbReference type="Proteomes" id="UP001497480"/>
    </source>
</evidence>
<proteinExistence type="predicted"/>
<keyword evidence="2" id="KW-1185">Reference proteome</keyword>
<evidence type="ECO:0000313" key="1">
    <source>
        <dbReference type="EMBL" id="CAL0335146.1"/>
    </source>
</evidence>
<name>A0AAV1YP34_LUPLU</name>